<gene>
    <name evidence="1" type="ORF">Rleg4DRAFT_2458</name>
</gene>
<dbReference type="HOGENOM" id="CLU_2481141_0_0_5"/>
<organism evidence="1 2">
    <name type="scientific">Rhizobium leguminosarum bv. trifolii WSM2297</name>
    <dbReference type="NCBI Taxonomy" id="754762"/>
    <lineage>
        <taxon>Bacteria</taxon>
        <taxon>Pseudomonadati</taxon>
        <taxon>Pseudomonadota</taxon>
        <taxon>Alphaproteobacteria</taxon>
        <taxon>Hyphomicrobiales</taxon>
        <taxon>Rhizobiaceae</taxon>
        <taxon>Rhizobium/Agrobacterium group</taxon>
        <taxon>Rhizobium</taxon>
    </lineage>
</organism>
<dbReference type="AlphaFoldDB" id="J0W6L9"/>
<evidence type="ECO:0000313" key="2">
    <source>
        <dbReference type="Proteomes" id="UP000005732"/>
    </source>
</evidence>
<dbReference type="EMBL" id="JH719395">
    <property type="protein sequence ID" value="EJC80798.1"/>
    <property type="molecule type" value="Genomic_DNA"/>
</dbReference>
<dbReference type="Proteomes" id="UP000005732">
    <property type="component" value="Unassembled WGS sequence"/>
</dbReference>
<dbReference type="Gene3D" id="3.40.50.970">
    <property type="match status" value="1"/>
</dbReference>
<proteinExistence type="predicted"/>
<name>J0W6L9_RHILT</name>
<evidence type="ECO:0000313" key="1">
    <source>
        <dbReference type="EMBL" id="EJC80798.1"/>
    </source>
</evidence>
<reference evidence="1 2" key="1">
    <citation type="submission" date="2012-02" db="EMBL/GenBank/DDBJ databases">
        <title>Improved High-Quality Draft Sequence of Rhizobium leguminosarum bv. trifolii WSM2297.</title>
        <authorList>
            <consortium name="US DOE Joint Genome Institute"/>
            <person name="Lucas S."/>
            <person name="Han J."/>
            <person name="Lapidus A."/>
            <person name="Cheng J.-F."/>
            <person name="Goodwin L."/>
            <person name="Pitluck S."/>
            <person name="Peters L."/>
            <person name="Ovchinnikova G."/>
            <person name="Zhang X."/>
            <person name="Detter J.C."/>
            <person name="Han C."/>
            <person name="Tapia R."/>
            <person name="Land M."/>
            <person name="Hauser L."/>
            <person name="Kyrpides N."/>
            <person name="Ivanova N."/>
            <person name="Pagani I."/>
            <person name="Brau L."/>
            <person name="Yates R."/>
            <person name="O'Hara G."/>
            <person name="Rui T."/>
            <person name="Howieson J."/>
            <person name="Reeve W."/>
            <person name="Woyke T."/>
        </authorList>
    </citation>
    <scope>NUCLEOTIDE SEQUENCE [LARGE SCALE GENOMIC DNA]</scope>
    <source>
        <strain evidence="1 2">WSM2297</strain>
    </source>
</reference>
<protein>
    <submittedName>
        <fullName evidence="1">Uncharacterized protein</fullName>
    </submittedName>
</protein>
<dbReference type="SUPFAM" id="SSF52518">
    <property type="entry name" value="Thiamin diphosphate-binding fold (THDP-binding)"/>
    <property type="match status" value="1"/>
</dbReference>
<accession>J0W6L9</accession>
<dbReference type="InterPro" id="IPR029061">
    <property type="entry name" value="THDP-binding"/>
</dbReference>
<sequence length="87" mass="9679">MNSKISFLSEVERCVCWLAAWTIHHANLIREGDEVKVAGHQASSASLSTIMTALYCLVLRPQDRVAVKPHAAPIFHALQYLAAFNYP</sequence>